<dbReference type="Pfam" id="PF05981">
    <property type="entry name" value="CreA"/>
    <property type="match status" value="1"/>
</dbReference>
<keyword evidence="3" id="KW-1185">Reference proteome</keyword>
<evidence type="ECO:0000313" key="2">
    <source>
        <dbReference type="EMBL" id="GGP25491.1"/>
    </source>
</evidence>
<dbReference type="EMBL" id="BMLY01000002">
    <property type="protein sequence ID" value="GGP25491.1"/>
    <property type="molecule type" value="Genomic_DNA"/>
</dbReference>
<dbReference type="PANTHER" id="PTHR37952">
    <property type="match status" value="1"/>
</dbReference>
<evidence type="ECO:0000256" key="1">
    <source>
        <dbReference type="SAM" id="SignalP"/>
    </source>
</evidence>
<dbReference type="InterPro" id="IPR010292">
    <property type="entry name" value="Uncharacterised_CreA"/>
</dbReference>
<feature type="signal peptide" evidence="1">
    <location>
        <begin position="1"/>
        <end position="18"/>
    </location>
</feature>
<accession>A0ABQ2PJT4</accession>
<dbReference type="PANTHER" id="PTHR37952:SF2">
    <property type="entry name" value="PROTEIN CREA"/>
    <property type="match status" value="1"/>
</dbReference>
<organism evidence="2 3">
    <name type="scientific">Silvimonas amylolytica</name>
    <dbReference type="NCBI Taxonomy" id="449663"/>
    <lineage>
        <taxon>Bacteria</taxon>
        <taxon>Pseudomonadati</taxon>
        <taxon>Pseudomonadota</taxon>
        <taxon>Betaproteobacteria</taxon>
        <taxon>Neisseriales</taxon>
        <taxon>Chitinibacteraceae</taxon>
        <taxon>Silvimonas</taxon>
    </lineage>
</organism>
<gene>
    <name evidence="2" type="ORF">GCM10010971_13100</name>
</gene>
<dbReference type="RefSeq" id="WP_188690729.1">
    <property type="nucleotide sequence ID" value="NZ_BMLY01000002.1"/>
</dbReference>
<reference evidence="3" key="1">
    <citation type="journal article" date="2019" name="Int. J. Syst. Evol. Microbiol.">
        <title>The Global Catalogue of Microorganisms (GCM) 10K type strain sequencing project: providing services to taxonomists for standard genome sequencing and annotation.</title>
        <authorList>
            <consortium name="The Broad Institute Genomics Platform"/>
            <consortium name="The Broad Institute Genome Sequencing Center for Infectious Disease"/>
            <person name="Wu L."/>
            <person name="Ma J."/>
        </authorList>
    </citation>
    <scope>NUCLEOTIDE SEQUENCE [LARGE SCALE GENOMIC DNA]</scope>
    <source>
        <strain evidence="3">CGMCC 1.8860</strain>
    </source>
</reference>
<evidence type="ECO:0008006" key="4">
    <source>
        <dbReference type="Google" id="ProtNLM"/>
    </source>
</evidence>
<dbReference type="PIRSF" id="PIRSF003174">
    <property type="entry name" value="CreA"/>
    <property type="match status" value="1"/>
</dbReference>
<keyword evidence="1" id="KW-0732">Signal</keyword>
<proteinExistence type="predicted"/>
<name>A0ABQ2PJT4_9NEIS</name>
<comment type="caution">
    <text evidence="2">The sequence shown here is derived from an EMBL/GenBank/DDBJ whole genome shotgun (WGS) entry which is preliminary data.</text>
</comment>
<feature type="chain" id="PRO_5047124733" description="CreA protein" evidence="1">
    <location>
        <begin position="19"/>
        <end position="154"/>
    </location>
</feature>
<dbReference type="Proteomes" id="UP000621859">
    <property type="component" value="Unassembled WGS sequence"/>
</dbReference>
<protein>
    <recommendedName>
        <fullName evidence="4">CreA protein</fullName>
    </recommendedName>
</protein>
<evidence type="ECO:0000313" key="3">
    <source>
        <dbReference type="Proteomes" id="UP000621859"/>
    </source>
</evidence>
<sequence length="154" mass="16316">MKTACLSLAVLLAGLVHAEEIGSVDTAFQLIGPDHKIVVEAFDDPAVNGVACYVSRAKTGGLSGAVGLAKDPSRFSVACRQIGPIKFVKPLPKQEEVFKEGASFVFKHVRVVRIVDVKRNALTYLGYSDKLVDGSPDNAITAVPVSGQTIPLKP</sequence>